<evidence type="ECO:0000313" key="10">
    <source>
        <dbReference type="EMBL" id="CCA71272.1"/>
    </source>
</evidence>
<feature type="region of interest" description="Disordered" evidence="6">
    <location>
        <begin position="593"/>
        <end position="656"/>
    </location>
</feature>
<feature type="region of interest" description="Disordered" evidence="6">
    <location>
        <begin position="1849"/>
        <end position="1873"/>
    </location>
</feature>
<feature type="region of interest" description="Disordered" evidence="6">
    <location>
        <begin position="777"/>
        <end position="810"/>
    </location>
</feature>
<feature type="domain" description="GTF3C1 extended winged-helix" evidence="9">
    <location>
        <begin position="814"/>
        <end position="899"/>
    </location>
</feature>
<evidence type="ECO:0000259" key="7">
    <source>
        <dbReference type="Pfam" id="PF04182"/>
    </source>
</evidence>
<evidence type="ECO:0000259" key="9">
    <source>
        <dbReference type="Pfam" id="PF24101"/>
    </source>
</evidence>
<evidence type="ECO:0000256" key="2">
    <source>
        <dbReference type="ARBA" id="ARBA00022553"/>
    </source>
</evidence>
<feature type="region of interest" description="Disordered" evidence="6">
    <location>
        <begin position="668"/>
        <end position="749"/>
    </location>
</feature>
<dbReference type="Proteomes" id="UP000007148">
    <property type="component" value="Unassembled WGS sequence"/>
</dbReference>
<dbReference type="PANTHER" id="PTHR15180">
    <property type="entry name" value="GENERAL TRANSCRIPTION FACTOR 3C POLYPEPTIDE 1"/>
    <property type="match status" value="1"/>
</dbReference>
<reference evidence="10 11" key="1">
    <citation type="journal article" date="2011" name="PLoS Pathog.">
        <title>Endophytic Life Strategies Decoded by Genome and Transcriptome Analyses of the Mutualistic Root Symbiont Piriformospora indica.</title>
        <authorList>
            <person name="Zuccaro A."/>
            <person name="Lahrmann U."/>
            <person name="Guldener U."/>
            <person name="Langen G."/>
            <person name="Pfiffi S."/>
            <person name="Biedenkopf D."/>
            <person name="Wong P."/>
            <person name="Samans B."/>
            <person name="Grimm C."/>
            <person name="Basiewicz M."/>
            <person name="Murat C."/>
            <person name="Martin F."/>
            <person name="Kogel K.H."/>
        </authorList>
    </citation>
    <scope>NUCLEOTIDE SEQUENCE [LARGE SCALE GENOMIC DNA]</scope>
    <source>
        <strain evidence="10 11">DSM 11827</strain>
    </source>
</reference>
<dbReference type="InterPro" id="IPR035625">
    <property type="entry name" value="Tfc3-like_eWH"/>
</dbReference>
<name>G4TIZ4_SERID</name>
<evidence type="ECO:0000256" key="6">
    <source>
        <dbReference type="SAM" id="MobiDB-lite"/>
    </source>
</evidence>
<feature type="domain" description="B-block binding subunit of TFIIIC" evidence="7">
    <location>
        <begin position="214"/>
        <end position="264"/>
    </location>
</feature>
<keyword evidence="2" id="KW-0597">Phosphoprotein</keyword>
<proteinExistence type="predicted"/>
<evidence type="ECO:0000259" key="8">
    <source>
        <dbReference type="Pfam" id="PF20222"/>
    </source>
</evidence>
<dbReference type="InterPro" id="IPR044210">
    <property type="entry name" value="Tfc3-like"/>
</dbReference>
<dbReference type="OMA" id="CAFVWSL"/>
<evidence type="ECO:0000256" key="3">
    <source>
        <dbReference type="ARBA" id="ARBA00023125"/>
    </source>
</evidence>
<feature type="domain" description="Transcription factor tau subunit sfc3/Tfc3 C-terminal" evidence="8">
    <location>
        <begin position="1488"/>
        <end position="1834"/>
    </location>
</feature>
<dbReference type="HOGENOM" id="CLU_000498_0_0_1"/>
<dbReference type="Pfam" id="PF04182">
    <property type="entry name" value="B-block_TFIIIC"/>
    <property type="match status" value="1"/>
</dbReference>
<dbReference type="InterPro" id="IPR007309">
    <property type="entry name" value="TFIIIC_Bblock-bd"/>
</dbReference>
<evidence type="ECO:0000256" key="5">
    <source>
        <dbReference type="ARBA" id="ARBA00023242"/>
    </source>
</evidence>
<evidence type="ECO:0000313" key="11">
    <source>
        <dbReference type="Proteomes" id="UP000007148"/>
    </source>
</evidence>
<dbReference type="InterPro" id="IPR056467">
    <property type="entry name" value="eWH_GTF3C1"/>
</dbReference>
<keyword evidence="11" id="KW-1185">Reference proteome</keyword>
<dbReference type="GO" id="GO:0005634">
    <property type="term" value="C:nucleus"/>
    <property type="evidence" value="ECO:0007669"/>
    <property type="project" value="UniProtKB-SubCell"/>
</dbReference>
<sequence>MIDALLRYCLTEIAYEGELGAYSLVFPSVTASQTNSHHRTSIVRILQTAQSPDDFSLLHLHRHYRRRADSDNYAGSGCTFERLKELIAGYAQQQTANTRATHSTAYGEGEPAKKPNIDNAYCEYVYSRIVSRADIIVGTVPPGTPPVWIAPPVNKRARGERPPPLSLTPIEDAKMHSMTEMIRQHGPGLRIAATTTACFVALTGSHTRPSKLSDVVYTVLQIIVRSREAGIAIKDLGSITKYDPKSIYYQIQALEAMDLIVKVSKGPNLNWAVFKHFYDRSEFWQKLRSGVGKAAKSTASTKDADAEISNELLPNISLLRRQVLSVVAKSKNQIHQKNNLIVAAGYSKPERSQRRFFTARVNDMIEEGLLDKVAVPSANGNVICLQLTEKGGTTLAELEGTRSVAKVAEEDNEMEELEFHDEDIEWKDENRFERGMGLQRQLIACLEKEPEGLTIKELSSRLSQFDTRTIEQVLTRLCSRIPPRHLVDLHPVTTMETLGKIRRQRYFTLLHYQKSLQNQGLTDERYDWVDMKDVGDFAPVDEKEFWTSKSDLYKFIDEFQISRGRRPPTVPGTYSASRLKKLKNPIVNGVVKRGRPRKEWTLNKDNPPPQDASAGNPLPAEGLPSKGIGDAINGQEAVALPPGGPTDTRISSQSTSLTLNTPAHLATSDLSIPTGSGLQPSAVDVNTPDNTSPKKKRSVSSSKPSDPKSPTKKSKKRSAEEAPGTEPAKKKRKTTKTKDGQPIAPVVQGVPPESTVVVQDAPQEIVFQVTLPQEAAEPNEGGRLSPVMPSSPTTARVSAKRRQKLPKPKATNVSALRRNQQLLEVLRENGGILQVNHELSVLLQEHSKKLAEQGFQGGQDANYMSDKKTISRSVEMLEETGELKVIRTAIVDPGRKSSLQQPTIVIHFPDLDADTIKQYLAGIQKQYKPIHLYKETRVIEEEIEFSRGPKRDLPKKPQAKTGPMDLAKVVGPRHKFLADRQTVAQLFGFLLGKSRRAQELYLFTLNDILSANPSPSVLSVEERIVCANYWTEDFPLGSFCAIIPAHSYISYLEYAQGDPEALNQPLKSLELRLQRALKVKHATTRSRLFELLNTLTELGLVTPLEAVEDGSGSKEERPHQFVPMNMPTAPNSDLPRYWKFNTIVPLWIISLGCFNSAEVEEPPPLHKYFPIPDVPSAVSYWSLLNRFCHRRGDIASLQQMISTTQSAICTIGPGVMTSLFNPRSWISTYCLSKLQVDYLKDMIDITTLTTPLDDPTSERLMQAAYITCAPQQVVYEFFTSHAEKLASVVKRMESRKGKSAAETEAELRRRAVEKAERHLISVEERWEELLDSVFDYEISQEAEEQLRLLRSRFITVGGLVDEEKVKGLIANIVRDPVDVARKRNKRMVPRAQVVLGAVPMEHLEDAMPSAIAQQSSTTEPNVVNNCLPDAPISTKTYPPLPPLVSRPGDRTVAQIIASMGTPLESSPKKRLRKAGNDVEAQGPKKTYRRRRFVWNEEYDDLLKDAAAIIRARSRGRSRAMTWKTVTPAFPTMSENGTRLRFAKYLSQPGAAAYLDRLEQAWFTLWQTHKGRPELPDEDPSKPEGCDILVHIQFLRHYLDKRNLQESVPVTEGTVAPVSEVIPLTVDQLRRHYRTIEKEDSDFDQCISNYWGDASNYYSERNNSIASVCFSEQQPPRNSGIPLSQAVAQNVIQMIVATEPEDYTEEVATALLIPFGDARIKAATETLSKRGSISKVAKNKASKSYRMSEANTEELTGKFSQQRCEDAAAIETVYEEEPDDWRIWPMAPSEGEMAALLQRVSRHQVDFKWELPDLELLDNVAQAANRKLLEENFETEIAVCFDFNEAPEAKSRDASADVDPPEGQTSDKPHHKQSNVDVAHHGVSDAGETAACMLTQPSGALVNCAGCLSMSQRMACVNLPQTQAEHLVALVQALKKAGENGLPAADVWYLP</sequence>
<dbReference type="Pfam" id="PF20222">
    <property type="entry name" value="DUF6581"/>
    <property type="match status" value="1"/>
</dbReference>
<dbReference type="GO" id="GO:0003677">
    <property type="term" value="F:DNA binding"/>
    <property type="evidence" value="ECO:0007669"/>
    <property type="project" value="UniProtKB-KW"/>
</dbReference>
<evidence type="ECO:0000256" key="1">
    <source>
        <dbReference type="ARBA" id="ARBA00004123"/>
    </source>
</evidence>
<dbReference type="GO" id="GO:0006384">
    <property type="term" value="P:transcription initiation at RNA polymerase III promoter"/>
    <property type="evidence" value="ECO:0007669"/>
    <property type="project" value="InterPro"/>
</dbReference>
<comment type="subcellular location">
    <subcellularLocation>
        <location evidence="1">Nucleus</location>
    </subcellularLocation>
</comment>
<feature type="region of interest" description="Disordered" evidence="6">
    <location>
        <begin position="1463"/>
        <end position="1482"/>
    </location>
</feature>
<keyword evidence="5" id="KW-0539">Nucleus</keyword>
<dbReference type="CDD" id="cd16169">
    <property type="entry name" value="Tau138_eWH"/>
    <property type="match status" value="1"/>
</dbReference>
<gene>
    <name evidence="10" type="ORF">PIIN_05211</name>
</gene>
<dbReference type="PANTHER" id="PTHR15180:SF1">
    <property type="entry name" value="GENERAL TRANSCRIPTION FACTOR 3C POLYPEPTIDE 1"/>
    <property type="match status" value="1"/>
</dbReference>
<organism evidence="10 11">
    <name type="scientific">Serendipita indica (strain DSM 11827)</name>
    <name type="common">Root endophyte fungus</name>
    <name type="synonym">Piriformospora indica</name>
    <dbReference type="NCBI Taxonomy" id="1109443"/>
    <lineage>
        <taxon>Eukaryota</taxon>
        <taxon>Fungi</taxon>
        <taxon>Dikarya</taxon>
        <taxon>Basidiomycota</taxon>
        <taxon>Agaricomycotina</taxon>
        <taxon>Agaricomycetes</taxon>
        <taxon>Sebacinales</taxon>
        <taxon>Serendipitaceae</taxon>
        <taxon>Serendipita</taxon>
    </lineage>
</organism>
<accession>G4TIZ4</accession>
<protein>
    <submittedName>
        <fullName evidence="10">Uncharacterized protein</fullName>
    </submittedName>
</protein>
<comment type="caution">
    <text evidence="10">The sequence shown here is derived from an EMBL/GenBank/DDBJ whole genome shotgun (WGS) entry which is preliminary data.</text>
</comment>
<feature type="compositionally biased region" description="Basic residues" evidence="6">
    <location>
        <begin position="798"/>
        <end position="807"/>
    </location>
</feature>
<dbReference type="Pfam" id="PF24101">
    <property type="entry name" value="WHD_GTF3C1"/>
    <property type="match status" value="1"/>
</dbReference>
<keyword evidence="4" id="KW-0804">Transcription</keyword>
<dbReference type="STRING" id="1109443.G4TIZ4"/>
<dbReference type="eggNOG" id="ENOG502S1RV">
    <property type="taxonomic scope" value="Eukaryota"/>
</dbReference>
<evidence type="ECO:0000256" key="4">
    <source>
        <dbReference type="ARBA" id="ARBA00023163"/>
    </source>
</evidence>
<dbReference type="InterPro" id="IPR046488">
    <property type="entry name" value="Sfc3/Tfc3_C"/>
</dbReference>
<keyword evidence="3" id="KW-0238">DNA-binding</keyword>
<dbReference type="GO" id="GO:0042791">
    <property type="term" value="P:5S class rRNA transcription by RNA polymerase III"/>
    <property type="evidence" value="ECO:0007669"/>
    <property type="project" value="TreeGrafter"/>
</dbReference>
<feature type="compositionally biased region" description="Polar residues" evidence="6">
    <location>
        <begin position="668"/>
        <end position="679"/>
    </location>
</feature>
<dbReference type="GO" id="GO:0000127">
    <property type="term" value="C:transcription factor TFIIIC complex"/>
    <property type="evidence" value="ECO:0007669"/>
    <property type="project" value="InterPro"/>
</dbReference>
<dbReference type="EMBL" id="CAFZ01000113">
    <property type="protein sequence ID" value="CCA71272.1"/>
    <property type="molecule type" value="Genomic_DNA"/>
</dbReference>
<dbReference type="InParanoid" id="G4TIZ4"/>
<dbReference type="OrthoDB" id="68020at2759"/>